<gene>
    <name evidence="2" type="ORF">BST83_09480</name>
</gene>
<comment type="caution">
    <text evidence="2">The sequence shown here is derived from an EMBL/GenBank/DDBJ whole genome shotgun (WGS) entry which is preliminary data.</text>
</comment>
<keyword evidence="1" id="KW-1133">Transmembrane helix</keyword>
<sequence>MNNSIDTLSQFKTKGIYMLGIFTMSLIFFQIGKSIAQFLLRNNLLYSLKDKLSATNSQLEPTILEV</sequence>
<dbReference type="AlphaFoldDB" id="A0A2S7KXI3"/>
<evidence type="ECO:0000313" key="3">
    <source>
        <dbReference type="Proteomes" id="UP000239522"/>
    </source>
</evidence>
<protein>
    <submittedName>
        <fullName evidence="2">Uncharacterized protein</fullName>
    </submittedName>
</protein>
<evidence type="ECO:0000256" key="1">
    <source>
        <dbReference type="SAM" id="Phobius"/>
    </source>
</evidence>
<name>A0A2S7KXI3_9FLAO</name>
<keyword evidence="3" id="KW-1185">Reference proteome</keyword>
<keyword evidence="1" id="KW-0812">Transmembrane</keyword>
<organism evidence="2 3">
    <name type="scientific">Polaribacter filamentus</name>
    <dbReference type="NCBI Taxonomy" id="53483"/>
    <lineage>
        <taxon>Bacteria</taxon>
        <taxon>Pseudomonadati</taxon>
        <taxon>Bacteroidota</taxon>
        <taxon>Flavobacteriia</taxon>
        <taxon>Flavobacteriales</taxon>
        <taxon>Flavobacteriaceae</taxon>
    </lineage>
</organism>
<evidence type="ECO:0000313" key="2">
    <source>
        <dbReference type="EMBL" id="PQB07365.1"/>
    </source>
</evidence>
<dbReference type="Proteomes" id="UP000239522">
    <property type="component" value="Unassembled WGS sequence"/>
</dbReference>
<feature type="transmembrane region" description="Helical" evidence="1">
    <location>
        <begin position="16"/>
        <end position="40"/>
    </location>
</feature>
<proteinExistence type="predicted"/>
<reference evidence="2 3" key="1">
    <citation type="submission" date="2016-11" db="EMBL/GenBank/DDBJ databases">
        <title>Trade-off between light-utilization and light-protection in marine flavobacteria.</title>
        <authorList>
            <person name="Kumagai Y."/>
        </authorList>
    </citation>
    <scope>NUCLEOTIDE SEQUENCE [LARGE SCALE GENOMIC DNA]</scope>
    <source>
        <strain evidence="2 3">ATCC 700397</strain>
    </source>
</reference>
<accession>A0A2S7KXI3</accession>
<keyword evidence="1" id="KW-0472">Membrane</keyword>
<dbReference type="EMBL" id="MQUA01000013">
    <property type="protein sequence ID" value="PQB07365.1"/>
    <property type="molecule type" value="Genomic_DNA"/>
</dbReference>